<name>A0AAE0W2U1_9BIVA</name>
<dbReference type="SUPFAM" id="SSF52949">
    <property type="entry name" value="Macro domain-like"/>
    <property type="match status" value="1"/>
</dbReference>
<feature type="region of interest" description="Disordered" evidence="1">
    <location>
        <begin position="539"/>
        <end position="569"/>
    </location>
</feature>
<protein>
    <recommendedName>
        <fullName evidence="2">Macro domain-containing protein</fullName>
    </recommendedName>
</protein>
<reference evidence="3" key="1">
    <citation type="journal article" date="2021" name="Genome Biol. Evol.">
        <title>A High-Quality Reference Genome for a Parasitic Bivalve with Doubly Uniparental Inheritance (Bivalvia: Unionida).</title>
        <authorList>
            <person name="Smith C.H."/>
        </authorList>
    </citation>
    <scope>NUCLEOTIDE SEQUENCE</scope>
    <source>
        <strain evidence="3">CHS0354</strain>
    </source>
</reference>
<dbReference type="Gene3D" id="3.30.70.330">
    <property type="match status" value="1"/>
</dbReference>
<evidence type="ECO:0000256" key="1">
    <source>
        <dbReference type="SAM" id="MobiDB-lite"/>
    </source>
</evidence>
<keyword evidence="4" id="KW-1185">Reference proteome</keyword>
<comment type="caution">
    <text evidence="3">The sequence shown here is derived from an EMBL/GenBank/DDBJ whole genome shotgun (WGS) entry which is preliminary data.</text>
</comment>
<gene>
    <name evidence="3" type="ORF">CHS0354_036416</name>
</gene>
<feature type="domain" description="Macro" evidence="2">
    <location>
        <begin position="331"/>
        <end position="569"/>
    </location>
</feature>
<evidence type="ECO:0000313" key="4">
    <source>
        <dbReference type="Proteomes" id="UP001195483"/>
    </source>
</evidence>
<feature type="compositionally biased region" description="Basic and acidic residues" evidence="1">
    <location>
        <begin position="541"/>
        <end position="555"/>
    </location>
</feature>
<organism evidence="3 4">
    <name type="scientific">Potamilus streckersoni</name>
    <dbReference type="NCBI Taxonomy" id="2493646"/>
    <lineage>
        <taxon>Eukaryota</taxon>
        <taxon>Metazoa</taxon>
        <taxon>Spiralia</taxon>
        <taxon>Lophotrochozoa</taxon>
        <taxon>Mollusca</taxon>
        <taxon>Bivalvia</taxon>
        <taxon>Autobranchia</taxon>
        <taxon>Heteroconchia</taxon>
        <taxon>Palaeoheterodonta</taxon>
        <taxon>Unionida</taxon>
        <taxon>Unionoidea</taxon>
        <taxon>Unionidae</taxon>
        <taxon>Ambleminae</taxon>
        <taxon>Lampsilini</taxon>
        <taxon>Potamilus</taxon>
    </lineage>
</organism>
<dbReference type="PROSITE" id="PS51154">
    <property type="entry name" value="MACRO"/>
    <property type="match status" value="1"/>
</dbReference>
<dbReference type="InterPro" id="IPR002589">
    <property type="entry name" value="Macro_dom"/>
</dbReference>
<evidence type="ECO:0000313" key="3">
    <source>
        <dbReference type="EMBL" id="KAK3599401.1"/>
    </source>
</evidence>
<dbReference type="AlphaFoldDB" id="A0AAE0W2U1"/>
<feature type="compositionally biased region" description="Polar residues" evidence="1">
    <location>
        <begin position="557"/>
        <end position="569"/>
    </location>
</feature>
<dbReference type="Gene3D" id="3.40.220.10">
    <property type="entry name" value="Leucine Aminopeptidase, subunit E, domain 1"/>
    <property type="match status" value="1"/>
</dbReference>
<dbReference type="InterPro" id="IPR043472">
    <property type="entry name" value="Macro_dom-like"/>
</dbReference>
<dbReference type="PANTHER" id="PTHR11106">
    <property type="entry name" value="GANGLIOSIDE INDUCED DIFFERENTIATION ASSOCIATED PROTEIN 2-RELATED"/>
    <property type="match status" value="1"/>
</dbReference>
<sequence>MNIDLLDIPRGALRRLGAYFSCTGYRDMAIYLPLIYDLYGNSQAIFICPKRFAEMAGIRVCSMDQSQSENLHKYFSSSKHGGGPIQKIYHPLLNGDAVVMFNETSTVDTVVTCDHKIDGKHPVNVHRLPSHQVFSHLDAHLESDVSSYIQATEKLIQSLQDPIGLKVIDDKKMGTITLRGTWYQLEQAWKLLDDIMISQHHLHSNITSSSHNSVAGSHEKNQSRTDAKHTTKASITNPVSASQTGEGSSKSSTKLKSKPDIKPEVPKQDSKASKDKEAVQYIGGKQARNDDQNGAADAKSNEDSKGKIDISTTAAANSGDSGLIDTKCAADMSSLEFTVDGVKAVVYYGNIVKASTNAIVNAAMGSLVNAGGVAMAIADAAGSKMQKECDDFVKKHGKLETAQVIHTCAGGKLDKRVKYIIHTVGPIWSETRDTEKCVHELTSTFLNCLNYADSKLKLVSITMPVISSGIFGVPLEICLKAFLEGFLIFTLEKRNLCEVHLASNDPNVNLTSIIFLQELMQTPLNQLRSSALKSFEECETIQEKPGKSNEKEKLTKTTRSSRQSDSLKF</sequence>
<dbReference type="InterPro" id="IPR012677">
    <property type="entry name" value="Nucleotide-bd_a/b_plait_sf"/>
</dbReference>
<dbReference type="Pfam" id="PF23085">
    <property type="entry name" value="RRM_PARP14_3"/>
    <property type="match status" value="1"/>
</dbReference>
<feature type="compositionally biased region" description="Basic and acidic residues" evidence="1">
    <location>
        <begin position="299"/>
        <end position="308"/>
    </location>
</feature>
<reference evidence="3" key="3">
    <citation type="submission" date="2023-05" db="EMBL/GenBank/DDBJ databases">
        <authorList>
            <person name="Smith C.H."/>
        </authorList>
    </citation>
    <scope>NUCLEOTIDE SEQUENCE</scope>
    <source>
        <strain evidence="3">CHS0354</strain>
        <tissue evidence="3">Mantle</tissue>
    </source>
</reference>
<accession>A0AAE0W2U1</accession>
<dbReference type="SMART" id="SM00506">
    <property type="entry name" value="A1pp"/>
    <property type="match status" value="1"/>
</dbReference>
<evidence type="ECO:0000259" key="2">
    <source>
        <dbReference type="PROSITE" id="PS51154"/>
    </source>
</evidence>
<dbReference type="EMBL" id="JAEAOA010002130">
    <property type="protein sequence ID" value="KAK3599401.1"/>
    <property type="molecule type" value="Genomic_DNA"/>
</dbReference>
<dbReference type="CDD" id="cd02907">
    <property type="entry name" value="Macro_Af1521_BAL-like"/>
    <property type="match status" value="1"/>
</dbReference>
<feature type="region of interest" description="Disordered" evidence="1">
    <location>
        <begin position="207"/>
        <end position="312"/>
    </location>
</feature>
<dbReference type="PANTHER" id="PTHR11106:SF111">
    <property type="entry name" value="MACRO DOMAIN-CONTAINING PROTEIN"/>
    <property type="match status" value="1"/>
</dbReference>
<proteinExistence type="predicted"/>
<dbReference type="Proteomes" id="UP001195483">
    <property type="component" value="Unassembled WGS sequence"/>
</dbReference>
<reference evidence="3" key="2">
    <citation type="journal article" date="2021" name="Genome Biol. Evol.">
        <title>Developing a high-quality reference genome for a parasitic bivalve with doubly uniparental inheritance (Bivalvia: Unionida).</title>
        <authorList>
            <person name="Smith C.H."/>
        </authorList>
    </citation>
    <scope>NUCLEOTIDE SEQUENCE</scope>
    <source>
        <strain evidence="3">CHS0354</strain>
        <tissue evidence="3">Mantle</tissue>
    </source>
</reference>
<feature type="compositionally biased region" description="Polar residues" evidence="1">
    <location>
        <begin position="232"/>
        <end position="247"/>
    </location>
</feature>
<feature type="compositionally biased region" description="Basic and acidic residues" evidence="1">
    <location>
        <begin position="217"/>
        <end position="229"/>
    </location>
</feature>
<dbReference type="Pfam" id="PF01661">
    <property type="entry name" value="Macro"/>
    <property type="match status" value="1"/>
</dbReference>
<feature type="compositionally biased region" description="Basic and acidic residues" evidence="1">
    <location>
        <begin position="257"/>
        <end position="278"/>
    </location>
</feature>